<dbReference type="InterPro" id="IPR036779">
    <property type="entry name" value="LysM_dom_sf"/>
</dbReference>
<accession>A0ABZ2IMI8</accession>
<sequence>MNNRLSIQDLASILSAQTGKSEEEAFRFLQEFIAVVSDGVYNDKLVKVKGLGTFKIIRVEERASVSVNSGERFVIPSHFKFTFTPDKELKELVNKPFSLFDTVELNENVNFSDVDVSSELNATEETSDESSEEILPDIVPANTPEETKEVDVSGKEEEPVAVSAAPVIENQADLVSPEPEQAVGNGNKSDSDEEQIVPEKPTIVSVSKVEKKHFKTSKLLFPLACLLVILVLGIIYIVCLSGRPTFNYTPQKLQAEVADSVVRTDSAVSADLGQVEMVDSTISATDTIVAPVPTVAHDEDTTKSDVLALVTIKAGDRLASFAKQYFGHKFFWVYIYDFNKDIIEDPNNIPIGTELRIPDPGLYGIDSTDRSSIDKAAALQSQILSKYSR</sequence>
<dbReference type="Pfam" id="PF00216">
    <property type="entry name" value="Bac_DNA_binding"/>
    <property type="match status" value="1"/>
</dbReference>
<dbReference type="Gene3D" id="4.10.520.10">
    <property type="entry name" value="IHF-like DNA-binding proteins"/>
    <property type="match status" value="1"/>
</dbReference>
<protein>
    <submittedName>
        <fullName evidence="6">HU family DNA-binding protein</fullName>
    </submittedName>
</protein>
<dbReference type="PANTHER" id="PTHR33175:SF2">
    <property type="entry name" value="INTEGRATION HOST FACTOR SUBUNIT ALPHA"/>
    <property type="match status" value="1"/>
</dbReference>
<reference evidence="6 7" key="1">
    <citation type="submission" date="2024-02" db="EMBL/GenBank/DDBJ databases">
        <title>Whole genome sequencing of Parabacteroides sp. AD58.</title>
        <authorList>
            <person name="Chaplin A.V."/>
            <person name="Pikina A.P."/>
            <person name="Sokolova S.R."/>
            <person name="Korostin D.O."/>
            <person name="Efimov B.A."/>
        </authorList>
    </citation>
    <scope>NUCLEOTIDE SEQUENCE [LARGE SCALE GENOMIC DNA]</scope>
    <source>
        <strain evidence="6 7">AD58</strain>
    </source>
</reference>
<dbReference type="PANTHER" id="PTHR33175">
    <property type="entry name" value="DNA-BINDING PROTEIN HU"/>
    <property type="match status" value="1"/>
</dbReference>
<evidence type="ECO:0000256" key="5">
    <source>
        <dbReference type="SAM" id="Phobius"/>
    </source>
</evidence>
<gene>
    <name evidence="6" type="ORF">NEE14_003590</name>
</gene>
<evidence type="ECO:0000313" key="7">
    <source>
        <dbReference type="Proteomes" id="UP001320603"/>
    </source>
</evidence>
<evidence type="ECO:0000256" key="2">
    <source>
        <dbReference type="ARBA" id="ARBA00023125"/>
    </source>
</evidence>
<name>A0ABZ2IMI8_9BACT</name>
<dbReference type="Gene3D" id="3.10.350.10">
    <property type="entry name" value="LysM domain"/>
    <property type="match status" value="1"/>
</dbReference>
<evidence type="ECO:0000313" key="6">
    <source>
        <dbReference type="EMBL" id="WWV67082.1"/>
    </source>
</evidence>
<dbReference type="EMBL" id="CP146284">
    <property type="protein sequence ID" value="WWV67082.1"/>
    <property type="molecule type" value="Genomic_DNA"/>
</dbReference>
<keyword evidence="5" id="KW-1133">Transmembrane helix</keyword>
<dbReference type="InterPro" id="IPR010992">
    <property type="entry name" value="IHF-like_DNA-bd_dom_sf"/>
</dbReference>
<proteinExistence type="inferred from homology"/>
<evidence type="ECO:0000256" key="3">
    <source>
        <dbReference type="RuleBase" id="RU003939"/>
    </source>
</evidence>
<dbReference type="GO" id="GO:0003677">
    <property type="term" value="F:DNA binding"/>
    <property type="evidence" value="ECO:0007669"/>
    <property type="project" value="UniProtKB-KW"/>
</dbReference>
<comment type="similarity">
    <text evidence="1 3">Belongs to the bacterial histone-like protein family.</text>
</comment>
<feature type="region of interest" description="Disordered" evidence="4">
    <location>
        <begin position="174"/>
        <end position="198"/>
    </location>
</feature>
<evidence type="ECO:0000256" key="4">
    <source>
        <dbReference type="SAM" id="MobiDB-lite"/>
    </source>
</evidence>
<dbReference type="SMART" id="SM00411">
    <property type="entry name" value="BHL"/>
    <property type="match status" value="1"/>
</dbReference>
<dbReference type="InterPro" id="IPR000119">
    <property type="entry name" value="Hist_DNA-bd"/>
</dbReference>
<evidence type="ECO:0000256" key="1">
    <source>
        <dbReference type="ARBA" id="ARBA00010529"/>
    </source>
</evidence>
<organism evidence="6 7">
    <name type="scientific">Parabacteroides absconsus</name>
    <dbReference type="NCBI Taxonomy" id="2951805"/>
    <lineage>
        <taxon>Bacteria</taxon>
        <taxon>Pseudomonadati</taxon>
        <taxon>Bacteroidota</taxon>
        <taxon>Bacteroidia</taxon>
        <taxon>Bacteroidales</taxon>
        <taxon>Tannerellaceae</taxon>
        <taxon>Parabacteroides</taxon>
    </lineage>
</organism>
<dbReference type="Proteomes" id="UP001320603">
    <property type="component" value="Chromosome"/>
</dbReference>
<feature type="transmembrane region" description="Helical" evidence="5">
    <location>
        <begin position="219"/>
        <end position="238"/>
    </location>
</feature>
<dbReference type="SUPFAM" id="SSF47729">
    <property type="entry name" value="IHF-like DNA-binding proteins"/>
    <property type="match status" value="1"/>
</dbReference>
<dbReference type="RefSeq" id="WP_251966470.1">
    <property type="nucleotide sequence ID" value="NZ_CP146284.1"/>
</dbReference>
<keyword evidence="5" id="KW-0812">Transmembrane</keyword>
<keyword evidence="5" id="KW-0472">Membrane</keyword>
<keyword evidence="7" id="KW-1185">Reference proteome</keyword>
<keyword evidence="2 6" id="KW-0238">DNA-binding</keyword>